<reference evidence="1 2" key="1">
    <citation type="submission" date="2018-01" db="EMBL/GenBank/DDBJ databases">
        <authorList>
            <person name="Clerissi C."/>
        </authorList>
    </citation>
    <scope>NUCLEOTIDE SEQUENCE [LARGE SCALE GENOMIC DNA]</scope>
    <source>
        <strain evidence="1">Cupriavidus oxalaticus LMG 2235</strain>
    </source>
</reference>
<protein>
    <submittedName>
        <fullName evidence="1">Uncharacterized protein</fullName>
    </submittedName>
</protein>
<proteinExistence type="predicted"/>
<accession>A0A976BDA3</accession>
<comment type="caution">
    <text evidence="1">The sequence shown here is derived from an EMBL/GenBank/DDBJ whole genome shotgun (WGS) entry which is preliminary data.</text>
</comment>
<gene>
    <name evidence="1" type="ORF">CO2235_230101</name>
</gene>
<evidence type="ECO:0000313" key="1">
    <source>
        <dbReference type="EMBL" id="SPC14898.1"/>
    </source>
</evidence>
<dbReference type="EMBL" id="OGUS01000124">
    <property type="protein sequence ID" value="SPC14898.1"/>
    <property type="molecule type" value="Genomic_DNA"/>
</dbReference>
<evidence type="ECO:0000313" key="2">
    <source>
        <dbReference type="Proteomes" id="UP000256862"/>
    </source>
</evidence>
<dbReference type="AlphaFoldDB" id="A0A976BDA3"/>
<sequence>METGMVRARHPKKDIEAALRRAELQGWRVEQSSGTGHAWGRLYCQSNDQSCRNGEFCVFSVYGTPRNPFSHASRIRRIVDSCAHRCSRVPLVNLQKAR</sequence>
<dbReference type="Proteomes" id="UP000256862">
    <property type="component" value="Chromosome CO2235"/>
</dbReference>
<name>A0A976BDA3_9BURK</name>
<organism evidence="1 2">
    <name type="scientific">Cupriavidus oxalaticus</name>
    <dbReference type="NCBI Taxonomy" id="96344"/>
    <lineage>
        <taxon>Bacteria</taxon>
        <taxon>Pseudomonadati</taxon>
        <taxon>Pseudomonadota</taxon>
        <taxon>Betaproteobacteria</taxon>
        <taxon>Burkholderiales</taxon>
        <taxon>Burkholderiaceae</taxon>
        <taxon>Cupriavidus</taxon>
    </lineage>
</organism>